<dbReference type="EMBL" id="BART01022005">
    <property type="protein sequence ID" value="GAH05137.1"/>
    <property type="molecule type" value="Genomic_DNA"/>
</dbReference>
<accession>X1CC56</accession>
<gene>
    <name evidence="1" type="ORF">S01H4_40418</name>
</gene>
<protein>
    <submittedName>
        <fullName evidence="1">Uncharacterized protein</fullName>
    </submittedName>
</protein>
<evidence type="ECO:0000313" key="1">
    <source>
        <dbReference type="EMBL" id="GAH05137.1"/>
    </source>
</evidence>
<comment type="caution">
    <text evidence="1">The sequence shown here is derived from an EMBL/GenBank/DDBJ whole genome shotgun (WGS) entry which is preliminary data.</text>
</comment>
<sequence>MGMSKKTLYKLAGFKPGDRVRETDVTYHFITDERQQAEGVVLKVMNFTTAAYGGKPSGIQVFVQFDKGTEHPPEHPYHLCYYLPPSGLELMD</sequence>
<proteinExistence type="predicted"/>
<reference evidence="1" key="1">
    <citation type="journal article" date="2014" name="Front. Microbiol.">
        <title>High frequency of phylogenetically diverse reductive dehalogenase-homologous genes in deep subseafloor sedimentary metagenomes.</title>
        <authorList>
            <person name="Kawai M."/>
            <person name="Futagami T."/>
            <person name="Toyoda A."/>
            <person name="Takaki Y."/>
            <person name="Nishi S."/>
            <person name="Hori S."/>
            <person name="Arai W."/>
            <person name="Tsubouchi T."/>
            <person name="Morono Y."/>
            <person name="Uchiyama I."/>
            <person name="Ito T."/>
            <person name="Fujiyama A."/>
            <person name="Inagaki F."/>
            <person name="Takami H."/>
        </authorList>
    </citation>
    <scope>NUCLEOTIDE SEQUENCE</scope>
    <source>
        <strain evidence="1">Expedition CK06-06</strain>
    </source>
</reference>
<organism evidence="1">
    <name type="scientific">marine sediment metagenome</name>
    <dbReference type="NCBI Taxonomy" id="412755"/>
    <lineage>
        <taxon>unclassified sequences</taxon>
        <taxon>metagenomes</taxon>
        <taxon>ecological metagenomes</taxon>
    </lineage>
</organism>
<dbReference type="AlphaFoldDB" id="X1CC56"/>
<name>X1CC56_9ZZZZ</name>